<feature type="chain" id="PRO_5035316241" description="CBM6 domain-containing protein" evidence="2">
    <location>
        <begin position="31"/>
        <end position="173"/>
    </location>
</feature>
<dbReference type="CDD" id="cd04084">
    <property type="entry name" value="CBM6_xylanase-like"/>
    <property type="match status" value="1"/>
</dbReference>
<reference evidence="4" key="1">
    <citation type="submission" date="2021-01" db="EMBL/GenBank/DDBJ databases">
        <title>Whole genome shotgun sequence of Spirilliplanes yamanashiensis NBRC 15828.</title>
        <authorList>
            <person name="Komaki H."/>
            <person name="Tamura T."/>
        </authorList>
    </citation>
    <scope>NUCLEOTIDE SEQUENCE</scope>
    <source>
        <strain evidence="4">NBRC 15828</strain>
    </source>
</reference>
<dbReference type="PROSITE" id="PS51175">
    <property type="entry name" value="CBM6"/>
    <property type="match status" value="1"/>
</dbReference>
<dbReference type="InterPro" id="IPR005084">
    <property type="entry name" value="CBM6"/>
</dbReference>
<evidence type="ECO:0000313" key="4">
    <source>
        <dbReference type="EMBL" id="GIJ06478.1"/>
    </source>
</evidence>
<dbReference type="Proteomes" id="UP000652013">
    <property type="component" value="Unassembled WGS sequence"/>
</dbReference>
<accession>A0A8J4DMI6</accession>
<keyword evidence="1 2" id="KW-0732">Signal</keyword>
<evidence type="ECO:0000259" key="3">
    <source>
        <dbReference type="PROSITE" id="PS51175"/>
    </source>
</evidence>
<dbReference type="SMART" id="SM00606">
    <property type="entry name" value="CBD_IV"/>
    <property type="match status" value="1"/>
</dbReference>
<dbReference type="RefSeq" id="WP_203941653.1">
    <property type="nucleotide sequence ID" value="NZ_BAAAGJ010000015.1"/>
</dbReference>
<keyword evidence="5" id="KW-1185">Reference proteome</keyword>
<proteinExistence type="predicted"/>
<feature type="domain" description="CBM6" evidence="3">
    <location>
        <begin position="41"/>
        <end position="173"/>
    </location>
</feature>
<evidence type="ECO:0000256" key="2">
    <source>
        <dbReference type="SAM" id="SignalP"/>
    </source>
</evidence>
<dbReference type="Pfam" id="PF03422">
    <property type="entry name" value="CBM_6"/>
    <property type="match status" value="1"/>
</dbReference>
<comment type="caution">
    <text evidence="4">The sequence shown here is derived from an EMBL/GenBank/DDBJ whole genome shotgun (WGS) entry which is preliminary data.</text>
</comment>
<organism evidence="4 5">
    <name type="scientific">Spirilliplanes yamanashiensis</name>
    <dbReference type="NCBI Taxonomy" id="42233"/>
    <lineage>
        <taxon>Bacteria</taxon>
        <taxon>Bacillati</taxon>
        <taxon>Actinomycetota</taxon>
        <taxon>Actinomycetes</taxon>
        <taxon>Micromonosporales</taxon>
        <taxon>Micromonosporaceae</taxon>
        <taxon>Spirilliplanes</taxon>
    </lineage>
</organism>
<dbReference type="GO" id="GO:0030246">
    <property type="term" value="F:carbohydrate binding"/>
    <property type="evidence" value="ECO:0007669"/>
    <property type="project" value="InterPro"/>
</dbReference>
<dbReference type="InterPro" id="IPR006584">
    <property type="entry name" value="Cellulose-bd_IV"/>
</dbReference>
<dbReference type="SUPFAM" id="SSF49785">
    <property type="entry name" value="Galactose-binding domain-like"/>
    <property type="match status" value="1"/>
</dbReference>
<sequence>MSRLIRTIASVGAAAALGGGLLAAQHPAAAADTPPATRFAARVQAELPNAQHGVVNEPTTDVDGGQNAAYIAAGDWLRFDDVAFPREFPFNFFKARVASGARPHVTGTVQVRLDSITGPVIGEIAVGNTGGWQSWRTDTVAMTRSVGGVYDVYVTFAGESRADFVNVNWIGFS</sequence>
<gene>
    <name evidence="4" type="ORF">Sya03_58300</name>
</gene>
<dbReference type="InterPro" id="IPR008979">
    <property type="entry name" value="Galactose-bd-like_sf"/>
</dbReference>
<evidence type="ECO:0000313" key="5">
    <source>
        <dbReference type="Proteomes" id="UP000652013"/>
    </source>
</evidence>
<feature type="signal peptide" evidence="2">
    <location>
        <begin position="1"/>
        <end position="30"/>
    </location>
</feature>
<dbReference type="AlphaFoldDB" id="A0A8J4DMI6"/>
<protein>
    <recommendedName>
        <fullName evidence="3">CBM6 domain-containing protein</fullName>
    </recommendedName>
</protein>
<dbReference type="EMBL" id="BOOY01000042">
    <property type="protein sequence ID" value="GIJ06478.1"/>
    <property type="molecule type" value="Genomic_DNA"/>
</dbReference>
<name>A0A8J4DMI6_9ACTN</name>
<dbReference type="Gene3D" id="2.60.120.260">
    <property type="entry name" value="Galactose-binding domain-like"/>
    <property type="match status" value="1"/>
</dbReference>
<evidence type="ECO:0000256" key="1">
    <source>
        <dbReference type="ARBA" id="ARBA00022729"/>
    </source>
</evidence>